<reference evidence="1 2" key="1">
    <citation type="submission" date="2024-02" db="EMBL/GenBank/DDBJ databases">
        <authorList>
            <person name="Chen Y."/>
            <person name="Shah S."/>
            <person name="Dougan E. K."/>
            <person name="Thang M."/>
            <person name="Chan C."/>
        </authorList>
    </citation>
    <scope>NUCLEOTIDE SEQUENCE [LARGE SCALE GENOMIC DNA]</scope>
</reference>
<sequence length="180" mass="19226">MGWAEQALYRVLDSGDVLKLPRRQPHTPFQMTVTKFYKEKGVGDMVQGKVLEGKLSPGSAVAFVGSYKPQPDAGKLFHAELHYNQVENLLPGDILQVKIGGFNQDNLPMVGDIMVSTGGALKEATSFEAGIAVASPGMEFQVGSTVVAFAGARFSPCKITALQWKGGPDTGGKKCQTQPL</sequence>
<dbReference type="PANTHER" id="PTHR23115">
    <property type="entry name" value="TRANSLATION FACTOR"/>
    <property type="match status" value="1"/>
</dbReference>
<dbReference type="SUPFAM" id="SSF50447">
    <property type="entry name" value="Translation proteins"/>
    <property type="match status" value="1"/>
</dbReference>
<evidence type="ECO:0000313" key="1">
    <source>
        <dbReference type="EMBL" id="CAK9090958.1"/>
    </source>
</evidence>
<accession>A0ABP0QS49</accession>
<dbReference type="Gene3D" id="2.40.30.10">
    <property type="entry name" value="Translation factors"/>
    <property type="match status" value="1"/>
</dbReference>
<evidence type="ECO:0000313" key="2">
    <source>
        <dbReference type="Proteomes" id="UP001642484"/>
    </source>
</evidence>
<dbReference type="InterPro" id="IPR050100">
    <property type="entry name" value="TRAFAC_GTPase_members"/>
</dbReference>
<protein>
    <submittedName>
        <fullName evidence="1">Uncharacterized protein</fullName>
    </submittedName>
</protein>
<proteinExistence type="predicted"/>
<dbReference type="GO" id="GO:0003746">
    <property type="term" value="F:translation elongation factor activity"/>
    <property type="evidence" value="ECO:0007669"/>
    <property type="project" value="UniProtKB-KW"/>
</dbReference>
<dbReference type="Proteomes" id="UP001642484">
    <property type="component" value="Unassembled WGS sequence"/>
</dbReference>
<dbReference type="InterPro" id="IPR009000">
    <property type="entry name" value="Transl_B-barrel_sf"/>
</dbReference>
<keyword evidence="2" id="KW-1185">Reference proteome</keyword>
<name>A0ABP0QS49_9DINO</name>
<gene>
    <name evidence="1" type="ORF">CCMP2556_LOCUS43660</name>
</gene>
<dbReference type="EMBL" id="CAXAMN010024917">
    <property type="protein sequence ID" value="CAK9090958.1"/>
    <property type="molecule type" value="Genomic_DNA"/>
</dbReference>
<comment type="caution">
    <text evidence="1">The sequence shown here is derived from an EMBL/GenBank/DDBJ whole genome shotgun (WGS) entry which is preliminary data.</text>
</comment>
<organism evidence="1 2">
    <name type="scientific">Durusdinium trenchii</name>
    <dbReference type="NCBI Taxonomy" id="1381693"/>
    <lineage>
        <taxon>Eukaryota</taxon>
        <taxon>Sar</taxon>
        <taxon>Alveolata</taxon>
        <taxon>Dinophyceae</taxon>
        <taxon>Suessiales</taxon>
        <taxon>Symbiodiniaceae</taxon>
        <taxon>Durusdinium</taxon>
    </lineage>
</organism>